<evidence type="ECO:0000256" key="3">
    <source>
        <dbReference type="ARBA" id="ARBA00022989"/>
    </source>
</evidence>
<feature type="region of interest" description="Disordered" evidence="6">
    <location>
        <begin position="101"/>
        <end position="164"/>
    </location>
</feature>
<comment type="subcellular location">
    <subcellularLocation>
        <location evidence="1">Membrane</location>
        <topology evidence="1">Multi-pass membrane protein</topology>
    </subcellularLocation>
</comment>
<evidence type="ECO:0000256" key="2">
    <source>
        <dbReference type="ARBA" id="ARBA00022692"/>
    </source>
</evidence>
<dbReference type="Proteomes" id="UP000824469">
    <property type="component" value="Unassembled WGS sequence"/>
</dbReference>
<evidence type="ECO:0000256" key="6">
    <source>
        <dbReference type="SAM" id="MobiDB-lite"/>
    </source>
</evidence>
<feature type="compositionally biased region" description="Polar residues" evidence="6">
    <location>
        <begin position="149"/>
        <end position="164"/>
    </location>
</feature>
<proteinExistence type="predicted"/>
<dbReference type="EMBL" id="JAHRHJ020000006">
    <property type="protein sequence ID" value="KAH9313377.1"/>
    <property type="molecule type" value="Genomic_DNA"/>
</dbReference>
<dbReference type="AlphaFoldDB" id="A0AA38FZD7"/>
<keyword evidence="2 7" id="KW-0812">Transmembrane</keyword>
<protein>
    <submittedName>
        <fullName evidence="8">Uncharacterized protein</fullName>
    </submittedName>
</protein>
<dbReference type="PANTHER" id="PTHR46022:SF1">
    <property type="entry name" value="PROTEIN PATCHED"/>
    <property type="match status" value="1"/>
</dbReference>
<comment type="caution">
    <text evidence="8">The sequence shown here is derived from an EMBL/GenBank/DDBJ whole genome shotgun (WGS) entry which is preliminary data.</text>
</comment>
<feature type="compositionally biased region" description="Basic and acidic residues" evidence="6">
    <location>
        <begin position="114"/>
        <end position="131"/>
    </location>
</feature>
<evidence type="ECO:0000313" key="9">
    <source>
        <dbReference type="Proteomes" id="UP000824469"/>
    </source>
</evidence>
<dbReference type="GO" id="GO:0005886">
    <property type="term" value="C:plasma membrane"/>
    <property type="evidence" value="ECO:0007669"/>
    <property type="project" value="TreeGrafter"/>
</dbReference>
<reference evidence="8 9" key="1">
    <citation type="journal article" date="2021" name="Nat. Plants">
        <title>The Taxus genome provides insights into paclitaxel biosynthesis.</title>
        <authorList>
            <person name="Xiong X."/>
            <person name="Gou J."/>
            <person name="Liao Q."/>
            <person name="Li Y."/>
            <person name="Zhou Q."/>
            <person name="Bi G."/>
            <person name="Li C."/>
            <person name="Du R."/>
            <person name="Wang X."/>
            <person name="Sun T."/>
            <person name="Guo L."/>
            <person name="Liang H."/>
            <person name="Lu P."/>
            <person name="Wu Y."/>
            <person name="Zhang Z."/>
            <person name="Ro D.K."/>
            <person name="Shang Y."/>
            <person name="Huang S."/>
            <person name="Yan J."/>
        </authorList>
    </citation>
    <scope>NUCLEOTIDE SEQUENCE [LARGE SCALE GENOMIC DNA]</scope>
    <source>
        <strain evidence="8">Ta-2019</strain>
    </source>
</reference>
<gene>
    <name evidence="8" type="ORF">KI387_028412</name>
</gene>
<keyword evidence="4 7" id="KW-0472">Membrane</keyword>
<dbReference type="PANTHER" id="PTHR46022">
    <property type="entry name" value="PROTEIN PATCHED"/>
    <property type="match status" value="1"/>
</dbReference>
<keyword evidence="9" id="KW-1185">Reference proteome</keyword>
<name>A0AA38FZD7_TAXCH</name>
<evidence type="ECO:0000313" key="8">
    <source>
        <dbReference type="EMBL" id="KAH9313377.1"/>
    </source>
</evidence>
<sequence>MAEKLAPSTYPNLKDNDDSRLAAIRVKTPLSPPKPYLLDQALRHVAAKRRNWSKGLIMILYHAFRLYYFAMFTIMGVLGFLNGFVLLPVLLTWLGPPPLPHATRERASTINGKNGKESNGKVDENSTRPDDDSVAYSNLPMLANPGRETPSSPVIATPDSTTPR</sequence>
<evidence type="ECO:0000256" key="5">
    <source>
        <dbReference type="ARBA" id="ARBA00023180"/>
    </source>
</evidence>
<evidence type="ECO:0000256" key="4">
    <source>
        <dbReference type="ARBA" id="ARBA00023136"/>
    </source>
</evidence>
<accession>A0AA38FZD7</accession>
<evidence type="ECO:0000256" key="1">
    <source>
        <dbReference type="ARBA" id="ARBA00004141"/>
    </source>
</evidence>
<keyword evidence="3 7" id="KW-1133">Transmembrane helix</keyword>
<evidence type="ECO:0000256" key="7">
    <source>
        <dbReference type="SAM" id="Phobius"/>
    </source>
</evidence>
<keyword evidence="5" id="KW-0325">Glycoprotein</keyword>
<organism evidence="8 9">
    <name type="scientific">Taxus chinensis</name>
    <name type="common">Chinese yew</name>
    <name type="synonym">Taxus wallichiana var. chinensis</name>
    <dbReference type="NCBI Taxonomy" id="29808"/>
    <lineage>
        <taxon>Eukaryota</taxon>
        <taxon>Viridiplantae</taxon>
        <taxon>Streptophyta</taxon>
        <taxon>Embryophyta</taxon>
        <taxon>Tracheophyta</taxon>
        <taxon>Spermatophyta</taxon>
        <taxon>Pinopsida</taxon>
        <taxon>Pinidae</taxon>
        <taxon>Conifers II</taxon>
        <taxon>Cupressales</taxon>
        <taxon>Taxaceae</taxon>
        <taxon>Taxus</taxon>
    </lineage>
</organism>
<feature type="non-terminal residue" evidence="8">
    <location>
        <position position="164"/>
    </location>
</feature>
<feature type="transmembrane region" description="Helical" evidence="7">
    <location>
        <begin position="66"/>
        <end position="91"/>
    </location>
</feature>